<dbReference type="InterPro" id="IPR000383">
    <property type="entry name" value="Xaa-Pro-like_dom"/>
</dbReference>
<keyword evidence="4" id="KW-1185">Reference proteome</keyword>
<proteinExistence type="predicted"/>
<dbReference type="PANTHER" id="PTHR43056">
    <property type="entry name" value="PEPTIDASE S9 PROLYL OLIGOPEPTIDASE"/>
    <property type="match status" value="1"/>
</dbReference>
<dbReference type="SUPFAM" id="SSF53474">
    <property type="entry name" value="alpha/beta-Hydrolases"/>
    <property type="match status" value="1"/>
</dbReference>
<dbReference type="InterPro" id="IPR029058">
    <property type="entry name" value="AB_hydrolase_fold"/>
</dbReference>
<dbReference type="NCBIfam" id="TIGR00976">
    <property type="entry name" value="CocE_NonD"/>
    <property type="match status" value="1"/>
</dbReference>
<dbReference type="Gene3D" id="3.40.50.1820">
    <property type="entry name" value="alpha/beta hydrolase"/>
    <property type="match status" value="1"/>
</dbReference>
<gene>
    <name evidence="3" type="ORF">CRHIZ90672A_00015130</name>
</gene>
<dbReference type="Pfam" id="PF08530">
    <property type="entry name" value="PepX_C"/>
    <property type="match status" value="1"/>
</dbReference>
<comment type="caution">
    <text evidence="3">The sequence shown here is derived from an EMBL/GenBank/DDBJ whole genome shotgun (WGS) entry which is preliminary data.</text>
</comment>
<organism evidence="3 4">
    <name type="scientific">Clonostachys rhizophaga</name>
    <dbReference type="NCBI Taxonomy" id="160324"/>
    <lineage>
        <taxon>Eukaryota</taxon>
        <taxon>Fungi</taxon>
        <taxon>Dikarya</taxon>
        <taxon>Ascomycota</taxon>
        <taxon>Pezizomycotina</taxon>
        <taxon>Sordariomycetes</taxon>
        <taxon>Hypocreomycetidae</taxon>
        <taxon>Hypocreales</taxon>
        <taxon>Bionectriaceae</taxon>
        <taxon>Clonostachys</taxon>
    </lineage>
</organism>
<evidence type="ECO:0000313" key="4">
    <source>
        <dbReference type="Proteomes" id="UP000696573"/>
    </source>
</evidence>
<dbReference type="Gene3D" id="1.10.3020.20">
    <property type="match status" value="1"/>
</dbReference>
<keyword evidence="1" id="KW-0378">Hydrolase</keyword>
<dbReference type="SUPFAM" id="SSF49785">
    <property type="entry name" value="Galactose-binding domain-like"/>
    <property type="match status" value="1"/>
</dbReference>
<dbReference type="InterPro" id="IPR005674">
    <property type="entry name" value="CocE/Ser_esterase"/>
</dbReference>
<dbReference type="Proteomes" id="UP000696573">
    <property type="component" value="Unassembled WGS sequence"/>
</dbReference>
<dbReference type="InterPro" id="IPR008979">
    <property type="entry name" value="Galactose-bd-like_sf"/>
</dbReference>
<name>A0A9N9VNS2_9HYPO</name>
<dbReference type="InterPro" id="IPR050585">
    <property type="entry name" value="Xaa-Pro_dipeptidyl-ppase/CocE"/>
</dbReference>
<accession>A0A9N9VNS2</accession>
<dbReference type="Gene3D" id="2.60.120.260">
    <property type="entry name" value="Galactose-binding domain-like"/>
    <property type="match status" value="1"/>
</dbReference>
<evidence type="ECO:0000256" key="1">
    <source>
        <dbReference type="ARBA" id="ARBA00022801"/>
    </source>
</evidence>
<evidence type="ECO:0000313" key="3">
    <source>
        <dbReference type="EMBL" id="CAH0026361.1"/>
    </source>
</evidence>
<feature type="domain" description="Xaa-Pro dipeptidyl-peptidase C-terminal" evidence="2">
    <location>
        <begin position="323"/>
        <end position="583"/>
    </location>
</feature>
<protein>
    <recommendedName>
        <fullName evidence="2">Xaa-Pro dipeptidyl-peptidase C-terminal domain-containing protein</fullName>
    </recommendedName>
</protein>
<evidence type="ECO:0000259" key="2">
    <source>
        <dbReference type="SMART" id="SM00939"/>
    </source>
</evidence>
<dbReference type="OrthoDB" id="2578740at2759"/>
<dbReference type="SMART" id="SM00939">
    <property type="entry name" value="PepX_C"/>
    <property type="match status" value="1"/>
</dbReference>
<dbReference type="InterPro" id="IPR013736">
    <property type="entry name" value="Xaa-Pro_dipept_C"/>
</dbReference>
<sequence length="589" mass="65984">MVAPCQIACKQIDPPTIGRNGYQGFLNKSEVLRKGSAPFNQRKLSCDILVEHDVAVKLRDGCIIYVDVYRPPEGQQVPAIIAWSPFGKKLNGIKFLEMMTSYNMGVPEGTLSGLEKFEGPDPAVFVEKGFAIVNADTRGVGDSDGMCVIMGTQEGEDGHDCVEAIAAMPWCNGNIGLAGNSHLGIAQWFIAQQRPPHLKAIAPWEACGDLFREQFVRGGIWAGNFFDHISQVMIQGHNGMESFKEMYRRSGGVGSAYWYDKRPDMTKINIPAYITASFCSPLHTMGSIRGYFDIDNPNKWLRFCPYQEWYDLWAVPESTEELIAFFDRYLKGEENSWEDTPRVRMSTLQFGSKDAILNEPIESYPPPQTKDVPYYLLANGALSPDGPSTAVFTDSYNSEDSTCSAKWTFKFDKPTRLCGIPKAVLYMSCDNLDDFDVYVLLRKLDEDSKPLLALNCPWSKIPPNSIEEIPKDNMTDILLYMGPLGMLRASHREIDWDKSMHPNYPFHPHSEIEKVPKGQVVKLEIGMFATSIDFEAGESVRVEVTGQTPAIQSFKELEGQMGNVDNRGIHKVHIGPGYPSYISLPIFEK</sequence>
<dbReference type="GO" id="GO:0008239">
    <property type="term" value="F:dipeptidyl-peptidase activity"/>
    <property type="evidence" value="ECO:0007669"/>
    <property type="project" value="InterPro"/>
</dbReference>
<reference evidence="3" key="1">
    <citation type="submission" date="2021-10" db="EMBL/GenBank/DDBJ databases">
        <authorList>
            <person name="Piombo E."/>
        </authorList>
    </citation>
    <scope>NUCLEOTIDE SEQUENCE</scope>
</reference>
<dbReference type="AlphaFoldDB" id="A0A9N9VNS2"/>
<dbReference type="EMBL" id="CABFNQ020000719">
    <property type="protein sequence ID" value="CAH0026361.1"/>
    <property type="molecule type" value="Genomic_DNA"/>
</dbReference>
<dbReference type="Pfam" id="PF02129">
    <property type="entry name" value="Peptidase_S15"/>
    <property type="match status" value="1"/>
</dbReference>
<dbReference type="PANTHER" id="PTHR43056:SF10">
    <property type="entry name" value="COCE_NOND FAMILY, PUTATIVE (AFU_ORTHOLOGUE AFUA_7G00600)-RELATED"/>
    <property type="match status" value="1"/>
</dbReference>